<comment type="caution">
    <text evidence="7">The sequence shown here is derived from an EMBL/GenBank/DDBJ whole genome shotgun (WGS) entry which is preliminary data.</text>
</comment>
<dbReference type="EMBL" id="BAABLX010000076">
    <property type="protein sequence ID" value="GAA4958494.1"/>
    <property type="molecule type" value="Genomic_DNA"/>
</dbReference>
<evidence type="ECO:0000256" key="4">
    <source>
        <dbReference type="ARBA" id="ARBA00023004"/>
    </source>
</evidence>
<evidence type="ECO:0000256" key="2">
    <source>
        <dbReference type="ARBA" id="ARBA00022723"/>
    </source>
</evidence>
<keyword evidence="8" id="KW-1185">Reference proteome</keyword>
<evidence type="ECO:0000313" key="8">
    <source>
        <dbReference type="Proteomes" id="UP001409585"/>
    </source>
</evidence>
<dbReference type="InterPro" id="IPR026992">
    <property type="entry name" value="DIOX_N"/>
</dbReference>
<dbReference type="PROSITE" id="PS51471">
    <property type="entry name" value="FE2OG_OXY"/>
    <property type="match status" value="1"/>
</dbReference>
<dbReference type="Gene3D" id="2.60.120.330">
    <property type="entry name" value="B-lactam Antibiotic, Isopenicillin N Synthase, Chain"/>
    <property type="match status" value="1"/>
</dbReference>
<dbReference type="SUPFAM" id="SSF51197">
    <property type="entry name" value="Clavaminate synthase-like"/>
    <property type="match status" value="1"/>
</dbReference>
<dbReference type="InterPro" id="IPR044861">
    <property type="entry name" value="IPNS-like_FE2OG_OXY"/>
</dbReference>
<dbReference type="PANTHER" id="PTHR10209:SF881">
    <property type="entry name" value="FI07970P-RELATED"/>
    <property type="match status" value="1"/>
</dbReference>
<evidence type="ECO:0000256" key="3">
    <source>
        <dbReference type="ARBA" id="ARBA00023002"/>
    </source>
</evidence>
<accession>A0AAV3U8X4</accession>
<dbReference type="Proteomes" id="UP001409585">
    <property type="component" value="Unassembled WGS sequence"/>
</dbReference>
<name>A0AAV3U8X4_9ALTE</name>
<keyword evidence="2 5" id="KW-0479">Metal-binding</keyword>
<comment type="similarity">
    <text evidence="1 5">Belongs to the iron/ascorbate-dependent oxidoreductase family.</text>
</comment>
<dbReference type="Pfam" id="PF03171">
    <property type="entry name" value="2OG-FeII_Oxy"/>
    <property type="match status" value="1"/>
</dbReference>
<organism evidence="7 8">
    <name type="scientific">Halioxenophilus aromaticivorans</name>
    <dbReference type="NCBI Taxonomy" id="1306992"/>
    <lineage>
        <taxon>Bacteria</taxon>
        <taxon>Pseudomonadati</taxon>
        <taxon>Pseudomonadota</taxon>
        <taxon>Gammaproteobacteria</taxon>
        <taxon>Alteromonadales</taxon>
        <taxon>Alteromonadaceae</taxon>
        <taxon>Halioxenophilus</taxon>
    </lineage>
</organism>
<keyword evidence="4 5" id="KW-0408">Iron</keyword>
<dbReference type="GO" id="GO:0016491">
    <property type="term" value="F:oxidoreductase activity"/>
    <property type="evidence" value="ECO:0007669"/>
    <property type="project" value="UniProtKB-KW"/>
</dbReference>
<evidence type="ECO:0000313" key="7">
    <source>
        <dbReference type="EMBL" id="GAA4958494.1"/>
    </source>
</evidence>
<keyword evidence="3 5" id="KW-0560">Oxidoreductase</keyword>
<dbReference type="InterPro" id="IPR027443">
    <property type="entry name" value="IPNS-like_sf"/>
</dbReference>
<evidence type="ECO:0000259" key="6">
    <source>
        <dbReference type="PROSITE" id="PS51471"/>
    </source>
</evidence>
<proteinExistence type="inferred from homology"/>
<dbReference type="AlphaFoldDB" id="A0AAV3U8X4"/>
<sequence>MAVPTIDFSNLSTAPAELEDALSNVGFLQLVNVGIDEAVLRNALQQSQQFFSRSADEKAGYRYRNAAENFGYQGLQEENLDPTAPADIKETFTMRNILQQSFADERWPGAEFKQAMLALYKNALAAAYAVQRVIALQLGVNEDFFTRKHRGENISLRLLHYPPVPPGGVSDKQLGAGAHTDYGFLTLLFQDDVGGLQVLDKQQQWQNATPMAQAVLVNCGDLLERWTNGRFQSTLHRVQPVSGVRSRYSIAFFVDPDDDTWVEPLPSCVSEQNPPLFEGTTAGEHILAKLNHSHIARFEQ</sequence>
<dbReference type="RefSeq" id="WP_345427392.1">
    <property type="nucleotide sequence ID" value="NZ_AP031496.1"/>
</dbReference>
<dbReference type="PANTHER" id="PTHR10209">
    <property type="entry name" value="OXIDOREDUCTASE, 2OG-FE II OXYGENASE FAMILY PROTEIN"/>
    <property type="match status" value="1"/>
</dbReference>
<dbReference type="InterPro" id="IPR005123">
    <property type="entry name" value="Oxoglu/Fe-dep_dioxygenase_dom"/>
</dbReference>
<evidence type="ECO:0000256" key="1">
    <source>
        <dbReference type="ARBA" id="ARBA00008056"/>
    </source>
</evidence>
<feature type="domain" description="Fe2OG dioxygenase" evidence="6">
    <location>
        <begin position="152"/>
        <end position="256"/>
    </location>
</feature>
<reference evidence="8" key="1">
    <citation type="journal article" date="2019" name="Int. J. Syst. Evol. Microbiol.">
        <title>The Global Catalogue of Microorganisms (GCM) 10K type strain sequencing project: providing services to taxonomists for standard genome sequencing and annotation.</title>
        <authorList>
            <consortium name="The Broad Institute Genomics Platform"/>
            <consortium name="The Broad Institute Genome Sequencing Center for Infectious Disease"/>
            <person name="Wu L."/>
            <person name="Ma J."/>
        </authorList>
    </citation>
    <scope>NUCLEOTIDE SEQUENCE [LARGE SCALE GENOMIC DNA]</scope>
    <source>
        <strain evidence="8">JCM 19134</strain>
    </source>
</reference>
<protein>
    <submittedName>
        <fullName evidence="7">2-oxoglutarate and iron-dependent oxygenase domain-containing protein</fullName>
    </submittedName>
</protein>
<evidence type="ECO:0000256" key="5">
    <source>
        <dbReference type="RuleBase" id="RU003682"/>
    </source>
</evidence>
<gene>
    <name evidence="7" type="ORF">GCM10025791_44050</name>
</gene>
<dbReference type="GO" id="GO:0046872">
    <property type="term" value="F:metal ion binding"/>
    <property type="evidence" value="ECO:0007669"/>
    <property type="project" value="UniProtKB-KW"/>
</dbReference>
<dbReference type="Pfam" id="PF14226">
    <property type="entry name" value="DIOX_N"/>
    <property type="match status" value="1"/>
</dbReference>